<proteinExistence type="predicted"/>
<dbReference type="STRING" id="1209926.A0A1G4AYV3"/>
<sequence>MTPFFAPNKTADKVTTLLDPWFSKLRGLGIPFDPNITEYDRFYPAWKVLFPLEAVEKLNIQNGSCLVPRRNFESEALKQAVFDAIRTSLETSHVFVGLNIKATSPDDPANAVNPAWRENILFALQSARCKYPRLLELKDKWDPEDVFFAATAVCNEFWKVITAYELPHENGRLCRVDE</sequence>
<dbReference type="GeneID" id="34563594"/>
<evidence type="ECO:0000313" key="1">
    <source>
        <dbReference type="EMBL" id="OHE94296.1"/>
    </source>
</evidence>
<evidence type="ECO:0000313" key="2">
    <source>
        <dbReference type="Proteomes" id="UP000176998"/>
    </source>
</evidence>
<dbReference type="OrthoDB" id="9983560at2759"/>
<organism evidence="1 2">
    <name type="scientific">Colletotrichum orchidophilum</name>
    <dbReference type="NCBI Taxonomy" id="1209926"/>
    <lineage>
        <taxon>Eukaryota</taxon>
        <taxon>Fungi</taxon>
        <taxon>Dikarya</taxon>
        <taxon>Ascomycota</taxon>
        <taxon>Pezizomycotina</taxon>
        <taxon>Sordariomycetes</taxon>
        <taxon>Hypocreomycetidae</taxon>
        <taxon>Glomerellales</taxon>
        <taxon>Glomerellaceae</taxon>
        <taxon>Colletotrichum</taxon>
    </lineage>
</organism>
<dbReference type="EMBL" id="MJBS01000103">
    <property type="protein sequence ID" value="OHE94296.1"/>
    <property type="molecule type" value="Genomic_DNA"/>
</dbReference>
<dbReference type="Proteomes" id="UP000176998">
    <property type="component" value="Unassembled WGS sequence"/>
</dbReference>
<protein>
    <submittedName>
        <fullName evidence="1">FAD binding domain-containing protein</fullName>
    </submittedName>
</protein>
<reference evidence="1 2" key="1">
    <citation type="submission" date="2016-09" db="EMBL/GenBank/DDBJ databases">
        <authorList>
            <person name="Capua I."/>
            <person name="De Benedictis P."/>
            <person name="Joannis T."/>
            <person name="Lombin L.H."/>
            <person name="Cattoli G."/>
        </authorList>
    </citation>
    <scope>NUCLEOTIDE SEQUENCE [LARGE SCALE GENOMIC DNA]</scope>
    <source>
        <strain evidence="1 2">IMI 309357</strain>
    </source>
</reference>
<gene>
    <name evidence="1" type="ORF">CORC01_10456</name>
</gene>
<dbReference type="AlphaFoldDB" id="A0A1G4AYV3"/>
<accession>A0A1G4AYV3</accession>
<dbReference type="RefSeq" id="XP_022471459.1">
    <property type="nucleotide sequence ID" value="XM_022622084.1"/>
</dbReference>
<comment type="caution">
    <text evidence="1">The sequence shown here is derived from an EMBL/GenBank/DDBJ whole genome shotgun (WGS) entry which is preliminary data.</text>
</comment>
<keyword evidence="2" id="KW-1185">Reference proteome</keyword>
<name>A0A1G4AYV3_9PEZI</name>